<dbReference type="FunFam" id="3.30.70.600:FF:000001">
    <property type="entry name" value="30S ribosomal protein S10"/>
    <property type="match status" value="1"/>
</dbReference>
<evidence type="ECO:0000256" key="4">
    <source>
        <dbReference type="HAMAP-Rule" id="MF_00508"/>
    </source>
</evidence>
<sequence>MRSAQIFVVALTQKVAAHQAALPQWWVGNFCRASHLLKKTQGGNLMASQQIRIRLKSYEHGILDESAAKIVATAKRTGAEISGPVPLPTERTLFTVLRSPHKNKDSREQFEMRTHKRLIDILNPTPKTVDSLMKLDLPSGVDIEIKL</sequence>
<dbReference type="Pfam" id="PF00338">
    <property type="entry name" value="Ribosomal_S10"/>
    <property type="match status" value="1"/>
</dbReference>
<name>A0A0R1S2D7_9LACO</name>
<feature type="domain" description="Small ribosomal subunit protein uS10" evidence="5">
    <location>
        <begin position="52"/>
        <end position="146"/>
    </location>
</feature>
<dbReference type="GO" id="GO:1990904">
    <property type="term" value="C:ribonucleoprotein complex"/>
    <property type="evidence" value="ECO:0007669"/>
    <property type="project" value="UniProtKB-KW"/>
</dbReference>
<keyword evidence="2 4" id="KW-0689">Ribosomal protein</keyword>
<dbReference type="eggNOG" id="COG0051">
    <property type="taxonomic scope" value="Bacteria"/>
</dbReference>
<dbReference type="PROSITE" id="PS00361">
    <property type="entry name" value="RIBOSOMAL_S10"/>
    <property type="match status" value="1"/>
</dbReference>
<gene>
    <name evidence="4" type="primary">rpsJ</name>
    <name evidence="6" type="ORF">FC23_GL001120</name>
</gene>
<dbReference type="PATRIC" id="fig|1122152.4.peg.1150"/>
<dbReference type="SMART" id="SM01403">
    <property type="entry name" value="Ribosomal_S10"/>
    <property type="match status" value="1"/>
</dbReference>
<keyword evidence="7" id="KW-1185">Reference proteome</keyword>
<comment type="subunit">
    <text evidence="4">Part of the 30S ribosomal subunit.</text>
</comment>
<dbReference type="Gene3D" id="3.30.70.600">
    <property type="entry name" value="Ribosomal protein S10 domain"/>
    <property type="match status" value="1"/>
</dbReference>
<dbReference type="PRINTS" id="PR00971">
    <property type="entry name" value="RIBOSOMALS10"/>
</dbReference>
<dbReference type="GO" id="GO:0005840">
    <property type="term" value="C:ribosome"/>
    <property type="evidence" value="ECO:0007669"/>
    <property type="project" value="UniProtKB-KW"/>
</dbReference>
<protein>
    <recommendedName>
        <fullName evidence="4">Small ribosomal subunit protein uS10</fullName>
    </recommendedName>
</protein>
<reference evidence="6 7" key="1">
    <citation type="journal article" date="2015" name="Genome Announc.">
        <title>Expanding the biotechnology potential of lactobacilli through comparative genomics of 213 strains and associated genera.</title>
        <authorList>
            <person name="Sun Z."/>
            <person name="Harris H.M."/>
            <person name="McCann A."/>
            <person name="Guo C."/>
            <person name="Argimon S."/>
            <person name="Zhang W."/>
            <person name="Yang X."/>
            <person name="Jeffery I.B."/>
            <person name="Cooney J.C."/>
            <person name="Kagawa T.F."/>
            <person name="Liu W."/>
            <person name="Song Y."/>
            <person name="Salvetti E."/>
            <person name="Wrobel A."/>
            <person name="Rasinkangas P."/>
            <person name="Parkhill J."/>
            <person name="Rea M.C."/>
            <person name="O'Sullivan O."/>
            <person name="Ritari J."/>
            <person name="Douillard F.P."/>
            <person name="Paul Ross R."/>
            <person name="Yang R."/>
            <person name="Briner A.E."/>
            <person name="Felis G.E."/>
            <person name="de Vos W.M."/>
            <person name="Barrangou R."/>
            <person name="Klaenhammer T.R."/>
            <person name="Caufield P.W."/>
            <person name="Cui Y."/>
            <person name="Zhang H."/>
            <person name="O'Toole P.W."/>
        </authorList>
    </citation>
    <scope>NUCLEOTIDE SEQUENCE [LARGE SCALE GENOMIC DNA]</scope>
    <source>
        <strain evidence="6 7">DSM 15354</strain>
    </source>
</reference>
<dbReference type="NCBIfam" id="NF001861">
    <property type="entry name" value="PRK00596.1"/>
    <property type="match status" value="1"/>
</dbReference>
<evidence type="ECO:0000313" key="6">
    <source>
        <dbReference type="EMBL" id="KRL63180.1"/>
    </source>
</evidence>
<dbReference type="STRING" id="1122152.GCA_000425905_00736"/>
<comment type="caution">
    <text evidence="6">The sequence shown here is derived from an EMBL/GenBank/DDBJ whole genome shotgun (WGS) entry which is preliminary data.</text>
</comment>
<comment type="similarity">
    <text evidence="1 4">Belongs to the universal ribosomal protein uS10 family.</text>
</comment>
<comment type="function">
    <text evidence="4">Involved in the binding of tRNA to the ribosomes.</text>
</comment>
<dbReference type="PANTHER" id="PTHR11700">
    <property type="entry name" value="30S RIBOSOMAL PROTEIN S10 FAMILY MEMBER"/>
    <property type="match status" value="1"/>
</dbReference>
<dbReference type="HAMAP" id="MF_00508">
    <property type="entry name" value="Ribosomal_uS10"/>
    <property type="match status" value="1"/>
</dbReference>
<dbReference type="GO" id="GO:0006412">
    <property type="term" value="P:translation"/>
    <property type="evidence" value="ECO:0007669"/>
    <property type="project" value="UniProtKB-UniRule"/>
</dbReference>
<keyword evidence="3 4" id="KW-0687">Ribonucleoprotein</keyword>
<dbReference type="EMBL" id="AZFB01000005">
    <property type="protein sequence ID" value="KRL63180.1"/>
    <property type="molecule type" value="Genomic_DNA"/>
</dbReference>
<proteinExistence type="inferred from homology"/>
<dbReference type="Proteomes" id="UP000051931">
    <property type="component" value="Unassembled WGS sequence"/>
</dbReference>
<evidence type="ECO:0000313" key="7">
    <source>
        <dbReference type="Proteomes" id="UP000051931"/>
    </source>
</evidence>
<evidence type="ECO:0000256" key="3">
    <source>
        <dbReference type="ARBA" id="ARBA00023274"/>
    </source>
</evidence>
<evidence type="ECO:0000259" key="5">
    <source>
        <dbReference type="SMART" id="SM01403"/>
    </source>
</evidence>
<dbReference type="NCBIfam" id="TIGR01049">
    <property type="entry name" value="rpsJ_bact"/>
    <property type="match status" value="1"/>
</dbReference>
<dbReference type="SUPFAM" id="SSF54999">
    <property type="entry name" value="Ribosomal protein S10"/>
    <property type="match status" value="1"/>
</dbReference>
<dbReference type="AlphaFoldDB" id="A0A0R1S2D7"/>
<evidence type="ECO:0000256" key="1">
    <source>
        <dbReference type="ARBA" id="ARBA00007102"/>
    </source>
</evidence>
<dbReference type="GO" id="GO:0000049">
    <property type="term" value="F:tRNA binding"/>
    <property type="evidence" value="ECO:0007669"/>
    <property type="project" value="UniProtKB-UniRule"/>
</dbReference>
<dbReference type="GO" id="GO:0003735">
    <property type="term" value="F:structural constituent of ribosome"/>
    <property type="evidence" value="ECO:0007669"/>
    <property type="project" value="InterPro"/>
</dbReference>
<dbReference type="InterPro" id="IPR036838">
    <property type="entry name" value="Ribosomal_uS10_dom_sf"/>
</dbReference>
<evidence type="ECO:0000256" key="2">
    <source>
        <dbReference type="ARBA" id="ARBA00022980"/>
    </source>
</evidence>
<accession>A0A0R1S2D7</accession>
<dbReference type="InterPro" id="IPR001848">
    <property type="entry name" value="Ribosomal_uS10"/>
</dbReference>
<dbReference type="InterPro" id="IPR027486">
    <property type="entry name" value="Ribosomal_uS10_dom"/>
</dbReference>
<organism evidence="6 7">
    <name type="scientific">Lactobacillus psittaci DSM 15354</name>
    <dbReference type="NCBI Taxonomy" id="1122152"/>
    <lineage>
        <taxon>Bacteria</taxon>
        <taxon>Bacillati</taxon>
        <taxon>Bacillota</taxon>
        <taxon>Bacilli</taxon>
        <taxon>Lactobacillales</taxon>
        <taxon>Lactobacillaceae</taxon>
        <taxon>Lactobacillus</taxon>
    </lineage>
</organism>
<dbReference type="InterPro" id="IPR018268">
    <property type="entry name" value="Ribosomal_uS10_CS"/>
</dbReference>